<evidence type="ECO:0000259" key="1">
    <source>
        <dbReference type="Pfam" id="PF21834"/>
    </source>
</evidence>
<dbReference type="RefSeq" id="WP_082653668.1">
    <property type="nucleotide sequence ID" value="NZ_CP121646.1"/>
</dbReference>
<evidence type="ECO:0000313" key="5">
    <source>
        <dbReference type="Proteomes" id="UP001221546"/>
    </source>
</evidence>
<evidence type="ECO:0000313" key="4">
    <source>
        <dbReference type="Proteomes" id="UP000199245"/>
    </source>
</evidence>
<dbReference type="Proteomes" id="UP000199245">
    <property type="component" value="Unassembled WGS sequence"/>
</dbReference>
<sequence length="80" mass="8947">MPMTRYYFDLRDGGGLAIDEEGMEMSNFGAVQEEAARALADVIRDSFRGHNFHQIAIEVRDGDGPVLEVAIAWRSCRLDS</sequence>
<organism evidence="2 4">
    <name type="scientific">Bradyrhizobium brasilense</name>
    <dbReference type="NCBI Taxonomy" id="1419277"/>
    <lineage>
        <taxon>Bacteria</taxon>
        <taxon>Pseudomonadati</taxon>
        <taxon>Pseudomonadota</taxon>
        <taxon>Alphaproteobacteria</taxon>
        <taxon>Hyphomicrobiales</taxon>
        <taxon>Nitrobacteraceae</taxon>
        <taxon>Bradyrhizobium</taxon>
    </lineage>
</organism>
<dbReference type="AlphaFoldDB" id="A0A1G6Y1G7"/>
<dbReference type="EMBL" id="FMZW01000016">
    <property type="protein sequence ID" value="SDD83577.1"/>
    <property type="molecule type" value="Genomic_DNA"/>
</dbReference>
<dbReference type="Proteomes" id="UP001221546">
    <property type="component" value="Chromosome"/>
</dbReference>
<name>A0A1G6Y1G7_9BRAD</name>
<reference evidence="2 4" key="1">
    <citation type="submission" date="2016-10" db="EMBL/GenBank/DDBJ databases">
        <authorList>
            <person name="de Groot N.N."/>
        </authorList>
    </citation>
    <scope>NUCLEOTIDE SEQUENCE [LARGE SCALE GENOMIC DNA]</scope>
    <source>
        <strain evidence="2 4">R5</strain>
    </source>
</reference>
<proteinExistence type="predicted"/>
<feature type="domain" description="DUF6894" evidence="1">
    <location>
        <begin position="5"/>
        <end position="71"/>
    </location>
</feature>
<evidence type="ECO:0000313" key="3">
    <source>
        <dbReference type="EMBL" id="WFU62122.1"/>
    </source>
</evidence>
<dbReference type="EMBL" id="CP121646">
    <property type="protein sequence ID" value="WFU62122.1"/>
    <property type="molecule type" value="Genomic_DNA"/>
</dbReference>
<keyword evidence="5" id="KW-1185">Reference proteome</keyword>
<accession>A0A1G6Y1G7</accession>
<reference evidence="3 5" key="2">
    <citation type="submission" date="2023-04" db="EMBL/GenBank/DDBJ databases">
        <title>Australian commercial rhizobial inoculants.</title>
        <authorList>
            <person name="Kohlmeier M.G."/>
            <person name="O'Hara G.W."/>
            <person name="Colombi E."/>
            <person name="Ramsay J.P."/>
            <person name="Terpolilli J."/>
        </authorList>
    </citation>
    <scope>NUCLEOTIDE SEQUENCE [LARGE SCALE GENOMIC DNA]</scope>
    <source>
        <strain evidence="3 5">CB627</strain>
    </source>
</reference>
<dbReference type="InterPro" id="IPR054189">
    <property type="entry name" value="DUF6894"/>
</dbReference>
<dbReference type="Pfam" id="PF21834">
    <property type="entry name" value="DUF6894"/>
    <property type="match status" value="1"/>
</dbReference>
<evidence type="ECO:0000313" key="2">
    <source>
        <dbReference type="EMBL" id="SDD83577.1"/>
    </source>
</evidence>
<protein>
    <recommendedName>
        <fullName evidence="1">DUF6894 domain-containing protein</fullName>
    </recommendedName>
</protein>
<gene>
    <name evidence="3" type="ORF">QA636_32200</name>
    <name evidence="2" type="ORF">SAMN05216337_10163</name>
</gene>